<dbReference type="SUPFAM" id="SSF52799">
    <property type="entry name" value="(Phosphotyrosine protein) phosphatases II"/>
    <property type="match status" value="1"/>
</dbReference>
<dbReference type="Pfam" id="PF06602">
    <property type="entry name" value="Myotub-related"/>
    <property type="match status" value="1"/>
</dbReference>
<accession>A0A6B2GB58</accession>
<evidence type="ECO:0000259" key="2">
    <source>
        <dbReference type="PROSITE" id="PS51339"/>
    </source>
</evidence>
<comment type="similarity">
    <text evidence="1">Belongs to the protein-tyrosine phosphatase family. Non-receptor class myotubularin subfamily.</text>
</comment>
<sequence length="110" mass="13207">MMNMTCFEFTDKFLKNIYHHSFSSDYGDFLFNSPKDREDKKGYELTLSLFSRLRMAENIKEYLNPIFNMNSPMKTEISSQNYKSWDHMFMRSTGGDFLDPWEMLRNLKIA</sequence>
<dbReference type="GO" id="GO:0016020">
    <property type="term" value="C:membrane"/>
    <property type="evidence" value="ECO:0007669"/>
    <property type="project" value="TreeGrafter"/>
</dbReference>
<dbReference type="PROSITE" id="PS51339">
    <property type="entry name" value="PPASE_MYOTUBULARIN"/>
    <property type="match status" value="1"/>
</dbReference>
<dbReference type="GO" id="GO:0046856">
    <property type="term" value="P:phosphatidylinositol dephosphorylation"/>
    <property type="evidence" value="ECO:0007669"/>
    <property type="project" value="TreeGrafter"/>
</dbReference>
<dbReference type="AlphaFoldDB" id="A0A6B2GB58"/>
<protein>
    <submittedName>
        <fullName evidence="3">Myotubularin-related protein 9 (Trinotate prediction)</fullName>
    </submittedName>
</protein>
<proteinExistence type="inferred from homology"/>
<evidence type="ECO:0000313" key="3">
    <source>
        <dbReference type="EMBL" id="NDJ99455.1"/>
    </source>
</evidence>
<dbReference type="GO" id="GO:0004438">
    <property type="term" value="F:phosphatidylinositol-3-phosphate phosphatase activity"/>
    <property type="evidence" value="ECO:0007669"/>
    <property type="project" value="TreeGrafter"/>
</dbReference>
<dbReference type="PANTHER" id="PTHR10807">
    <property type="entry name" value="MYOTUBULARIN-RELATED"/>
    <property type="match status" value="1"/>
</dbReference>
<dbReference type="GO" id="GO:0005737">
    <property type="term" value="C:cytoplasm"/>
    <property type="evidence" value="ECO:0007669"/>
    <property type="project" value="TreeGrafter"/>
</dbReference>
<evidence type="ECO:0000256" key="1">
    <source>
        <dbReference type="ARBA" id="ARBA00007471"/>
    </source>
</evidence>
<reference evidence="3" key="1">
    <citation type="submission" date="2018-11" db="EMBL/GenBank/DDBJ databases">
        <title>Myxobolus squamalis genome and transcriptome.</title>
        <authorList>
            <person name="Yahalomi D."/>
            <person name="Atkinson S.D."/>
            <person name="Neuhof M."/>
            <person name="Chang E.S."/>
            <person name="Philippe H."/>
            <person name="Cartwright P."/>
            <person name="Bartholomew J.L."/>
            <person name="Huchon D."/>
        </authorList>
    </citation>
    <scope>NUCLEOTIDE SEQUENCE</scope>
    <source>
        <strain evidence="3">71B08</strain>
        <tissue evidence="3">Whole</tissue>
    </source>
</reference>
<dbReference type="InterPro" id="IPR030564">
    <property type="entry name" value="Myotubularin"/>
</dbReference>
<dbReference type="EMBL" id="GHBR01009396">
    <property type="protein sequence ID" value="NDJ99455.1"/>
    <property type="molecule type" value="Transcribed_RNA"/>
</dbReference>
<name>A0A6B2GB58_MYXSQ</name>
<feature type="domain" description="Myotubularin phosphatase" evidence="2">
    <location>
        <begin position="1"/>
        <end position="89"/>
    </location>
</feature>
<dbReference type="PANTHER" id="PTHR10807:SF59">
    <property type="entry name" value="PHOSPHATIDYLINOSITOL-3-PHOSPHATASE"/>
    <property type="match status" value="1"/>
</dbReference>
<dbReference type="InterPro" id="IPR010569">
    <property type="entry name" value="Myotubularin-like_Pase_dom"/>
</dbReference>
<dbReference type="InterPro" id="IPR029021">
    <property type="entry name" value="Prot-tyrosine_phosphatase-like"/>
</dbReference>
<organism evidence="3">
    <name type="scientific">Myxobolus squamalis</name>
    <name type="common">Myxosporean</name>
    <dbReference type="NCBI Taxonomy" id="59785"/>
    <lineage>
        <taxon>Eukaryota</taxon>
        <taxon>Metazoa</taxon>
        <taxon>Cnidaria</taxon>
        <taxon>Myxozoa</taxon>
        <taxon>Myxosporea</taxon>
        <taxon>Bivalvulida</taxon>
        <taxon>Platysporina</taxon>
        <taxon>Myxobolidae</taxon>
        <taxon>Myxobolus</taxon>
    </lineage>
</organism>